<dbReference type="InterPro" id="IPR000674">
    <property type="entry name" value="Ald_Oxase/Xan_DH_a/b"/>
</dbReference>
<dbReference type="InterPro" id="IPR046867">
    <property type="entry name" value="AldOxase/xan_DH_MoCoBD2"/>
</dbReference>
<feature type="domain" description="Aldehyde oxidase/xanthine dehydrogenase a/b hammerhead" evidence="1">
    <location>
        <begin position="22"/>
        <end position="136"/>
    </location>
</feature>
<evidence type="ECO:0000313" key="3">
    <source>
        <dbReference type="Proteomes" id="UP000639859"/>
    </source>
</evidence>
<comment type="caution">
    <text evidence="2">The sequence shown here is derived from an EMBL/GenBank/DDBJ whole genome shotgun (WGS) entry which is preliminary data.</text>
</comment>
<evidence type="ECO:0000313" key="2">
    <source>
        <dbReference type="EMBL" id="MBI1682886.1"/>
    </source>
</evidence>
<dbReference type="SMART" id="SM01008">
    <property type="entry name" value="Ald_Xan_dh_C"/>
    <property type="match status" value="1"/>
</dbReference>
<reference evidence="2 3" key="1">
    <citation type="submission" date="2020-11" db="EMBL/GenBank/DDBJ databases">
        <title>genome sequence of strain KACC 18849.</title>
        <authorList>
            <person name="Gao J."/>
            <person name="Zhang X."/>
        </authorList>
    </citation>
    <scope>NUCLEOTIDE SEQUENCE [LARGE SCALE GENOMIC DNA]</scope>
    <source>
        <strain evidence="2 3">KACC 18849</strain>
    </source>
</reference>
<dbReference type="Pfam" id="PF20256">
    <property type="entry name" value="MoCoBD_2"/>
    <property type="match status" value="1"/>
</dbReference>
<dbReference type="InterPro" id="IPR037165">
    <property type="entry name" value="AldOxase/xan_DH_Mopterin-bd_sf"/>
</dbReference>
<protein>
    <submittedName>
        <fullName evidence="2">Xanthine dehydrogenase family protein molybdopterin-binding subunit</fullName>
    </submittedName>
</protein>
<gene>
    <name evidence="2" type="ORF">I4Q42_04305</name>
</gene>
<evidence type="ECO:0000259" key="1">
    <source>
        <dbReference type="SMART" id="SM01008"/>
    </source>
</evidence>
<name>A0ABS0STI1_9CAUL</name>
<dbReference type="Gene3D" id="3.30.365.10">
    <property type="entry name" value="Aldehyde oxidase/xanthine dehydrogenase, molybdopterin binding domain"/>
    <property type="match status" value="4"/>
</dbReference>
<dbReference type="Pfam" id="PF02738">
    <property type="entry name" value="MoCoBD_1"/>
    <property type="match status" value="1"/>
</dbReference>
<dbReference type="PANTHER" id="PTHR11908">
    <property type="entry name" value="XANTHINE DEHYDROGENASE"/>
    <property type="match status" value="1"/>
</dbReference>
<dbReference type="InterPro" id="IPR016208">
    <property type="entry name" value="Ald_Oxase/xanthine_DH-like"/>
</dbReference>
<dbReference type="Proteomes" id="UP000639859">
    <property type="component" value="Unassembled WGS sequence"/>
</dbReference>
<keyword evidence="3" id="KW-1185">Reference proteome</keyword>
<dbReference type="Pfam" id="PF01315">
    <property type="entry name" value="Ald_Xan_dh_C"/>
    <property type="match status" value="1"/>
</dbReference>
<dbReference type="SUPFAM" id="SSF54665">
    <property type="entry name" value="CO dehydrogenase molybdoprotein N-domain-like"/>
    <property type="match status" value="1"/>
</dbReference>
<accession>A0ABS0STI1</accession>
<dbReference type="RefSeq" id="WP_198574831.1">
    <property type="nucleotide sequence ID" value="NZ_JADWOX010000002.1"/>
</dbReference>
<dbReference type="InterPro" id="IPR008274">
    <property type="entry name" value="AldOxase/xan_DH_MoCoBD1"/>
</dbReference>
<dbReference type="PANTHER" id="PTHR11908:SF153">
    <property type="entry name" value="DEHYDROGENASE"/>
    <property type="match status" value="1"/>
</dbReference>
<dbReference type="InterPro" id="IPR036856">
    <property type="entry name" value="Ald_Oxase/Xan_DH_a/b_sf"/>
</dbReference>
<sequence>MADGGMAIGKPISRIDGSKKVTGQALYAAEYDAPGLLHAAVVSSRIAKGKIIAIDAIEALALPGVIAVLTHENRPHVAAFRYAYKDTVGPPGGPFKPLHDGKIRFADQPVAVVIGENYEAARDGAALVRITYEEEAFETDLDVAKAEPFKPKLPRIGVKPAPKSRGDFDAAFAAAAIKISAAYETAAQHHNAMELFATTVVWEGEDKITVYDKTQGSQNVQLYLKQALGFKLKNVRVVNAFVGGAFGSGLRPAHSAFLATLAAKHLKRSVRLVLTRAQMFSITYRADTRQEIALACDADGRLLAVRHACVAATSKNEDQQETVVNWAGLAYACENVAFDYQLARVDTPTPGDMRAPGAAVGVHVLECAMDELAYAAGIDPLELRLRNWVEHDQNDNLPLTSKAQKACYAQAAQRFGWSERSFGPRTMRDGQDLIGWGMAGGVWDAFVAPVPTRARVTWRRDGRLEVAAAASDIGTGTYTILAQIAAEAFGVPVEQVEVWLGDSTLPFNPVEGGSWMAASTGAAVARACDKLKVALVKAARKQFKLRGRKGALSVSRDAVIGEALPSRAVSLNEIVTAAGQDITATGTTLPDLAGQRKHASYVHSAVFAEVRVDEDLGVIRVKRIVSAIAAGRILNPKTAGSQIIGGVVMGIGQALHEEAQTDHRFGKVMNHSFQDYHIPANADVGAIEVIFVQEHDPDVSPLGVKGVGEIGLVGVTAAIANAVFHATGKRIRSTPITIDKLISA</sequence>
<dbReference type="SUPFAM" id="SSF56003">
    <property type="entry name" value="Molybdenum cofactor-binding domain"/>
    <property type="match status" value="1"/>
</dbReference>
<proteinExistence type="predicted"/>
<dbReference type="Gene3D" id="3.90.1170.50">
    <property type="entry name" value="Aldehyde oxidase/xanthine dehydrogenase, a/b hammerhead"/>
    <property type="match status" value="1"/>
</dbReference>
<organism evidence="2 3">
    <name type="scientific">Caulobacter hibisci</name>
    <dbReference type="NCBI Taxonomy" id="2035993"/>
    <lineage>
        <taxon>Bacteria</taxon>
        <taxon>Pseudomonadati</taxon>
        <taxon>Pseudomonadota</taxon>
        <taxon>Alphaproteobacteria</taxon>
        <taxon>Caulobacterales</taxon>
        <taxon>Caulobacteraceae</taxon>
        <taxon>Caulobacter</taxon>
    </lineage>
</organism>
<dbReference type="EMBL" id="JADWOX010000002">
    <property type="protein sequence ID" value="MBI1682886.1"/>
    <property type="molecule type" value="Genomic_DNA"/>
</dbReference>